<dbReference type="Proteomes" id="UP000011014">
    <property type="component" value="Unassembled WGS sequence"/>
</dbReference>
<dbReference type="AlphaFoldDB" id="E4Y707"/>
<dbReference type="EMBL" id="FN654302">
    <property type="protein sequence ID" value="CBY31407.1"/>
    <property type="molecule type" value="Genomic_DNA"/>
</dbReference>
<accession>E4Y707</accession>
<gene>
    <name evidence="2" type="ORF">GSOID_T00025311001</name>
</gene>
<name>E4Y707_OIKDI</name>
<reference evidence="2" key="1">
    <citation type="journal article" date="2010" name="Science">
        <title>Plasticity of animal genome architecture unmasked by rapid evolution of a pelagic tunicate.</title>
        <authorList>
            <person name="Denoeud F."/>
            <person name="Henriet S."/>
            <person name="Mungpakdee S."/>
            <person name="Aury J.M."/>
            <person name="Da Silva C."/>
            <person name="Brinkmann H."/>
            <person name="Mikhaleva J."/>
            <person name="Olsen L.C."/>
            <person name="Jubin C."/>
            <person name="Canestro C."/>
            <person name="Bouquet J.M."/>
            <person name="Danks G."/>
            <person name="Poulain J."/>
            <person name="Campsteijn C."/>
            <person name="Adamski M."/>
            <person name="Cross I."/>
            <person name="Yadetie F."/>
            <person name="Muffato M."/>
            <person name="Louis A."/>
            <person name="Butcher S."/>
            <person name="Tsagkogeorga G."/>
            <person name="Konrad A."/>
            <person name="Singh S."/>
            <person name="Jensen M.F."/>
            <person name="Cong E.H."/>
            <person name="Eikeseth-Otteraa H."/>
            <person name="Noel B."/>
            <person name="Anthouard V."/>
            <person name="Porcel B.M."/>
            <person name="Kachouri-Lafond R."/>
            <person name="Nishino A."/>
            <person name="Ugolini M."/>
            <person name="Chourrout P."/>
            <person name="Nishida H."/>
            <person name="Aasland R."/>
            <person name="Huzurbazar S."/>
            <person name="Westhof E."/>
            <person name="Delsuc F."/>
            <person name="Lehrach H."/>
            <person name="Reinhardt R."/>
            <person name="Weissenbach J."/>
            <person name="Roy S.W."/>
            <person name="Artiguenave F."/>
            <person name="Postlethwait J.H."/>
            <person name="Manak J.R."/>
            <person name="Thompson E.M."/>
            <person name="Jaillon O."/>
            <person name="Du Pasquier L."/>
            <person name="Boudinot P."/>
            <person name="Liberles D.A."/>
            <person name="Volff J.N."/>
            <person name="Philippe H."/>
            <person name="Lenhard B."/>
            <person name="Roest Crollius H."/>
            <person name="Wincker P."/>
            <person name="Chourrout D."/>
        </authorList>
    </citation>
    <scope>NUCLEOTIDE SEQUENCE [LARGE SCALE GENOMIC DNA]</scope>
</reference>
<proteinExistence type="predicted"/>
<keyword evidence="1" id="KW-0472">Membrane</keyword>
<evidence type="ECO:0000256" key="1">
    <source>
        <dbReference type="SAM" id="Phobius"/>
    </source>
</evidence>
<organism evidence="2">
    <name type="scientific">Oikopleura dioica</name>
    <name type="common">Tunicate</name>
    <dbReference type="NCBI Taxonomy" id="34765"/>
    <lineage>
        <taxon>Eukaryota</taxon>
        <taxon>Metazoa</taxon>
        <taxon>Chordata</taxon>
        <taxon>Tunicata</taxon>
        <taxon>Appendicularia</taxon>
        <taxon>Copelata</taxon>
        <taxon>Oikopleuridae</taxon>
        <taxon>Oikopleura</taxon>
    </lineage>
</organism>
<keyword evidence="1" id="KW-1133">Transmembrane helix</keyword>
<sequence length="104" mass="10018">MALVMGGLATVGYFVGGSALSLVGFGSGGAAVGAATGLIGGAAVAGLFVDISAPEKNIVGTRTASGAIIATSSPSEEEIEGDVILRDTQIDAEISAQTAHAPKS</sequence>
<keyword evidence="1" id="KW-0812">Transmembrane</keyword>
<evidence type="ECO:0000313" key="2">
    <source>
        <dbReference type="EMBL" id="CBY31407.1"/>
    </source>
</evidence>
<feature type="transmembrane region" description="Helical" evidence="1">
    <location>
        <begin position="29"/>
        <end position="49"/>
    </location>
</feature>
<protein>
    <submittedName>
        <fullName evidence="2">Uncharacterized protein</fullName>
    </submittedName>
</protein>